<dbReference type="Gene3D" id="3.10.490.10">
    <property type="entry name" value="Gamma-glutamyl cyclotransferase-like"/>
    <property type="match status" value="1"/>
</dbReference>
<dbReference type="Pfam" id="PF06094">
    <property type="entry name" value="GGACT"/>
    <property type="match status" value="1"/>
</dbReference>
<dbReference type="InterPro" id="IPR036568">
    <property type="entry name" value="GGCT-like_sf"/>
</dbReference>
<dbReference type="InterPro" id="IPR009288">
    <property type="entry name" value="AIG2-like_dom"/>
</dbReference>
<dbReference type="OrthoDB" id="482277at2"/>
<evidence type="ECO:0000313" key="3">
    <source>
        <dbReference type="Proteomes" id="UP000030512"/>
    </source>
</evidence>
<dbReference type="STRING" id="1538553.JT25_018515"/>
<feature type="domain" description="Gamma-glutamylcyclotransferase AIG2-like" evidence="1">
    <location>
        <begin position="7"/>
        <end position="129"/>
    </location>
</feature>
<evidence type="ECO:0000313" key="2">
    <source>
        <dbReference type="EMBL" id="AMK78461.1"/>
    </source>
</evidence>
<keyword evidence="3" id="KW-1185">Reference proteome</keyword>
<gene>
    <name evidence="2" type="ORF">JT25_018515</name>
</gene>
<dbReference type="Proteomes" id="UP000030512">
    <property type="component" value="Chromosome"/>
</dbReference>
<evidence type="ECO:0000259" key="1">
    <source>
        <dbReference type="Pfam" id="PF06094"/>
    </source>
</evidence>
<sequence>MKQAQYLFVYGTLRRNRQNQSQHPFLDACDYLSDGFMRGELYEIDAYPGAVASGTELVIGELYLMQDPERTLSALDIYEECAAHFPQPHEYIRRELPVSLPDGQTVSAWTYLYNRPLDGLARIHSGDYLNYLQDKP</sequence>
<accession>A0A126T8S2</accession>
<reference evidence="2 3" key="1">
    <citation type="journal article" date="2015" name="Environ. Microbiol.">
        <title>Methane oxidation coupled to nitrate reduction under hypoxia by the Gammaproteobacterium Methylomonas denitrificans, sp. nov. type strain FJG1.</title>
        <authorList>
            <person name="Kits K.D."/>
            <person name="Klotz M.G."/>
            <person name="Stein L.Y."/>
        </authorList>
    </citation>
    <scope>NUCLEOTIDE SEQUENCE [LARGE SCALE GENOMIC DNA]</scope>
    <source>
        <strain evidence="2 3">FJG1</strain>
    </source>
</reference>
<protein>
    <recommendedName>
        <fullName evidence="1">Gamma-glutamylcyclotransferase AIG2-like domain-containing protein</fullName>
    </recommendedName>
</protein>
<dbReference type="RefSeq" id="WP_036272650.1">
    <property type="nucleotide sequence ID" value="NZ_CP014476.1"/>
</dbReference>
<dbReference type="InterPro" id="IPR013024">
    <property type="entry name" value="GGCT-like"/>
</dbReference>
<proteinExistence type="predicted"/>
<dbReference type="CDD" id="cd06661">
    <property type="entry name" value="GGCT_like"/>
    <property type="match status" value="1"/>
</dbReference>
<organism evidence="2 3">
    <name type="scientific">Methylomonas denitrificans</name>
    <dbReference type="NCBI Taxonomy" id="1538553"/>
    <lineage>
        <taxon>Bacteria</taxon>
        <taxon>Pseudomonadati</taxon>
        <taxon>Pseudomonadota</taxon>
        <taxon>Gammaproteobacteria</taxon>
        <taxon>Methylococcales</taxon>
        <taxon>Methylococcaceae</taxon>
        <taxon>Methylomonas</taxon>
    </lineage>
</organism>
<dbReference type="AlphaFoldDB" id="A0A126T8S2"/>
<dbReference type="SUPFAM" id="SSF110857">
    <property type="entry name" value="Gamma-glutamyl cyclotransferase-like"/>
    <property type="match status" value="1"/>
</dbReference>
<dbReference type="EMBL" id="CP014476">
    <property type="protein sequence ID" value="AMK78461.1"/>
    <property type="molecule type" value="Genomic_DNA"/>
</dbReference>
<dbReference type="KEGG" id="mdn:JT25_018515"/>
<name>A0A126T8S2_9GAMM</name>